<dbReference type="PANTHER" id="PTHR12226">
    <property type="entry name" value="MANNOSE-P-DOLICHOL UTILIZATION DEFECT 1 LEC35 -RELATED"/>
    <property type="match status" value="1"/>
</dbReference>
<accession>A0A8C3QKS6</accession>
<evidence type="ECO:0000256" key="2">
    <source>
        <dbReference type="ARBA" id="ARBA00022737"/>
    </source>
</evidence>
<proteinExistence type="predicted"/>
<dbReference type="Ensembl" id="ENSCRFT00000007901.1">
    <property type="protein sequence ID" value="ENSCRFP00000007632.1"/>
    <property type="gene ID" value="ENSCRFG00000006014.1"/>
</dbReference>
<reference evidence="3" key="2">
    <citation type="submission" date="2025-09" db="UniProtKB">
        <authorList>
            <consortium name="Ensembl"/>
        </authorList>
    </citation>
    <scope>IDENTIFICATION</scope>
</reference>
<protein>
    <submittedName>
        <fullName evidence="3">Uncharacterized protein</fullName>
    </submittedName>
</protein>
<dbReference type="Proteomes" id="UP000694396">
    <property type="component" value="Unplaced"/>
</dbReference>
<dbReference type="GO" id="GO:0009312">
    <property type="term" value="P:oligosaccharide biosynthetic process"/>
    <property type="evidence" value="ECO:0007669"/>
    <property type="project" value="TreeGrafter"/>
</dbReference>
<keyword evidence="2" id="KW-0677">Repeat</keyword>
<dbReference type="AlphaFoldDB" id="A0A8C3QKS6"/>
<name>A0A8C3QKS6_9PASS</name>
<dbReference type="PANTHER" id="PTHR12226:SF2">
    <property type="entry name" value="MANNOSE-P-DOLICHOL UTILIZATION DEFECT 1 PROTEIN"/>
    <property type="match status" value="1"/>
</dbReference>
<evidence type="ECO:0000256" key="1">
    <source>
        <dbReference type="ARBA" id="ARBA00022448"/>
    </source>
</evidence>
<dbReference type="InterPro" id="IPR016817">
    <property type="entry name" value="MannP-dilichol_defect-1"/>
</dbReference>
<sequence length="82" mass="9025">MAPAMEPLRPLLVPFLLPEHCFDKFFLRFQLLDVPCLKILLSKVLGYGIVAGSVLVKVPQLLKVWGSLGGHLGLISGYFGVF</sequence>
<evidence type="ECO:0000313" key="3">
    <source>
        <dbReference type="Ensembl" id="ENSCRFP00000007632.1"/>
    </source>
</evidence>
<keyword evidence="4" id="KW-1185">Reference proteome</keyword>
<evidence type="ECO:0000313" key="4">
    <source>
        <dbReference type="Proteomes" id="UP000694396"/>
    </source>
</evidence>
<reference evidence="3" key="1">
    <citation type="submission" date="2025-08" db="UniProtKB">
        <authorList>
            <consortium name="Ensembl"/>
        </authorList>
    </citation>
    <scope>IDENTIFICATION</scope>
</reference>
<organism evidence="3 4">
    <name type="scientific">Cyanoderma ruficeps</name>
    <name type="common">rufous-capped babbler</name>
    <dbReference type="NCBI Taxonomy" id="181631"/>
    <lineage>
        <taxon>Eukaryota</taxon>
        <taxon>Metazoa</taxon>
        <taxon>Chordata</taxon>
        <taxon>Craniata</taxon>
        <taxon>Vertebrata</taxon>
        <taxon>Euteleostomi</taxon>
        <taxon>Archelosauria</taxon>
        <taxon>Archosauria</taxon>
        <taxon>Dinosauria</taxon>
        <taxon>Saurischia</taxon>
        <taxon>Theropoda</taxon>
        <taxon>Coelurosauria</taxon>
        <taxon>Aves</taxon>
        <taxon>Neognathae</taxon>
        <taxon>Neoaves</taxon>
        <taxon>Telluraves</taxon>
        <taxon>Australaves</taxon>
        <taxon>Passeriformes</taxon>
        <taxon>Sylvioidea</taxon>
        <taxon>Timaliidae</taxon>
        <taxon>Cyanoderma</taxon>
    </lineage>
</organism>
<keyword evidence="1" id="KW-0813">Transport</keyword>